<dbReference type="Proteomes" id="UP000249203">
    <property type="component" value="Unassembled WGS sequence"/>
</dbReference>
<evidence type="ECO:0000256" key="4">
    <source>
        <dbReference type="ARBA" id="ARBA00022801"/>
    </source>
</evidence>
<keyword evidence="4 11" id="KW-0378">Hydrolase</keyword>
<feature type="domain" description="Glycoside hydrolase family 3 N-terminal" evidence="12">
    <location>
        <begin position="12"/>
        <end position="293"/>
    </location>
</feature>
<dbReference type="NCBIfam" id="NF003740">
    <property type="entry name" value="PRK05337.1"/>
    <property type="match status" value="1"/>
</dbReference>
<evidence type="ECO:0000313" key="15">
    <source>
        <dbReference type="Proteomes" id="UP000249203"/>
    </source>
</evidence>
<dbReference type="GO" id="GO:0005737">
    <property type="term" value="C:cytoplasm"/>
    <property type="evidence" value="ECO:0007669"/>
    <property type="project" value="UniProtKB-SubCell"/>
</dbReference>
<dbReference type="EMBL" id="PIPK01000016">
    <property type="protein sequence ID" value="RUO19402.1"/>
    <property type="molecule type" value="Genomic_DNA"/>
</dbReference>
<dbReference type="GO" id="GO:0009252">
    <property type="term" value="P:peptidoglycan biosynthetic process"/>
    <property type="evidence" value="ECO:0007669"/>
    <property type="project" value="UniProtKB-KW"/>
</dbReference>
<gene>
    <name evidence="11" type="primary">nagZ</name>
    <name evidence="13" type="ORF">B0I24_11643</name>
    <name evidence="14" type="ORF">CWE07_13040</name>
</gene>
<protein>
    <recommendedName>
        <fullName evidence="11">Beta-hexosaminidase</fullName>
        <ecNumber evidence="11">3.2.1.52</ecNumber>
    </recommendedName>
    <alternativeName>
        <fullName evidence="11">Beta-N-acetylhexosaminidase</fullName>
    </alternativeName>
    <alternativeName>
        <fullName evidence="11">N-acetyl-beta-glucosaminidase</fullName>
    </alternativeName>
</protein>
<keyword evidence="3 11" id="KW-0132">Cell division</keyword>
<dbReference type="GO" id="GO:0009254">
    <property type="term" value="P:peptidoglycan turnover"/>
    <property type="evidence" value="ECO:0007669"/>
    <property type="project" value="UniProtKB-UniRule"/>
</dbReference>
<reference evidence="13 15" key="2">
    <citation type="submission" date="2018-06" db="EMBL/GenBank/DDBJ databases">
        <title>Genomic Encyclopedia of Type Strains, Phase III (KMG-III): the genomes of soil and plant-associated and newly described type strains.</title>
        <authorList>
            <person name="Whitman W."/>
        </authorList>
    </citation>
    <scope>NUCLEOTIDE SEQUENCE [LARGE SCALE GENOMIC DNA]</scope>
    <source>
        <strain evidence="13 15">CGMCC 1.15366</strain>
    </source>
</reference>
<dbReference type="InterPro" id="IPR001764">
    <property type="entry name" value="Glyco_hydro_3_N"/>
</dbReference>
<comment type="pathway">
    <text evidence="10 11">Cell wall biogenesis; peptidoglycan recycling.</text>
</comment>
<dbReference type="GO" id="GO:0051301">
    <property type="term" value="P:cell division"/>
    <property type="evidence" value="ECO:0007669"/>
    <property type="project" value="UniProtKB-KW"/>
</dbReference>
<dbReference type="PANTHER" id="PTHR30480:SF13">
    <property type="entry name" value="BETA-HEXOSAMINIDASE"/>
    <property type="match status" value="1"/>
</dbReference>
<evidence type="ECO:0000256" key="9">
    <source>
        <dbReference type="ARBA" id="ARBA00023316"/>
    </source>
</evidence>
<dbReference type="GO" id="GO:0004563">
    <property type="term" value="F:beta-N-acetylhexosaminidase activity"/>
    <property type="evidence" value="ECO:0007669"/>
    <property type="project" value="UniProtKB-UniRule"/>
</dbReference>
<dbReference type="InterPro" id="IPR036962">
    <property type="entry name" value="Glyco_hydro_3_N_sf"/>
</dbReference>
<evidence type="ECO:0000256" key="10">
    <source>
        <dbReference type="ARBA" id="ARBA00037880"/>
    </source>
</evidence>
<reference evidence="14 16" key="1">
    <citation type="journal article" date="2018" name="Front. Microbiol.">
        <title>Genome-Based Analysis Reveals the Taxonomy and Diversity of the Family Idiomarinaceae.</title>
        <authorList>
            <person name="Liu Y."/>
            <person name="Lai Q."/>
            <person name="Shao Z."/>
        </authorList>
    </citation>
    <scope>NUCLEOTIDE SEQUENCE [LARGE SCALE GENOMIC DNA]</scope>
    <source>
        <strain evidence="14 16">CF12-14</strain>
    </source>
</reference>
<evidence type="ECO:0000256" key="11">
    <source>
        <dbReference type="HAMAP-Rule" id="MF_00364"/>
    </source>
</evidence>
<dbReference type="PANTHER" id="PTHR30480">
    <property type="entry name" value="BETA-HEXOSAMINIDASE-RELATED"/>
    <property type="match status" value="1"/>
</dbReference>
<feature type="site" description="Important for catalytic activity" evidence="11">
    <location>
        <position position="175"/>
    </location>
</feature>
<name>A0A327WPP0_9GAMM</name>
<evidence type="ECO:0000256" key="8">
    <source>
        <dbReference type="ARBA" id="ARBA00023306"/>
    </source>
</evidence>
<dbReference type="GO" id="GO:0008360">
    <property type="term" value="P:regulation of cell shape"/>
    <property type="evidence" value="ECO:0007669"/>
    <property type="project" value="UniProtKB-KW"/>
</dbReference>
<dbReference type="Proteomes" id="UP000287865">
    <property type="component" value="Unassembled WGS sequence"/>
</dbReference>
<keyword evidence="8 11" id="KW-0131">Cell cycle</keyword>
<feature type="active site" description="Nucleophile" evidence="11">
    <location>
        <position position="247"/>
    </location>
</feature>
<comment type="subcellular location">
    <subcellularLocation>
        <location evidence="11">Cytoplasm</location>
    </subcellularLocation>
</comment>
<evidence type="ECO:0000313" key="13">
    <source>
        <dbReference type="EMBL" id="RAJ93685.1"/>
    </source>
</evidence>
<dbReference type="FunFam" id="3.20.20.300:FF:000001">
    <property type="entry name" value="Beta-hexosaminidase"/>
    <property type="match status" value="1"/>
</dbReference>
<evidence type="ECO:0000256" key="3">
    <source>
        <dbReference type="ARBA" id="ARBA00022618"/>
    </source>
</evidence>
<dbReference type="InterPro" id="IPR022956">
    <property type="entry name" value="Beta_hexosaminidase_bac"/>
</dbReference>
<comment type="similarity">
    <text evidence="11">Belongs to the glycosyl hydrolase 3 family. NagZ subfamily.</text>
</comment>
<keyword evidence="9 11" id="KW-0961">Cell wall biogenesis/degradation</keyword>
<dbReference type="InterPro" id="IPR017853">
    <property type="entry name" value="GH"/>
</dbReference>
<dbReference type="EC" id="3.2.1.52" evidence="11"/>
<dbReference type="InterPro" id="IPR019800">
    <property type="entry name" value="Glyco_hydro_3_AS"/>
</dbReference>
<dbReference type="OrthoDB" id="9786661at2"/>
<feature type="binding site" evidence="11">
    <location>
        <position position="134"/>
    </location>
    <ligand>
        <name>substrate</name>
    </ligand>
</feature>
<evidence type="ECO:0000259" key="12">
    <source>
        <dbReference type="Pfam" id="PF00933"/>
    </source>
</evidence>
<dbReference type="InterPro" id="IPR050226">
    <property type="entry name" value="NagZ_Beta-hexosaminidase"/>
</dbReference>
<dbReference type="UniPathway" id="UPA00544"/>
<evidence type="ECO:0000256" key="1">
    <source>
        <dbReference type="ARBA" id="ARBA00001231"/>
    </source>
</evidence>
<proteinExistence type="inferred from homology"/>
<evidence type="ECO:0000313" key="16">
    <source>
        <dbReference type="Proteomes" id="UP000287865"/>
    </source>
</evidence>
<feature type="binding site" evidence="11">
    <location>
        <begin position="164"/>
        <end position="165"/>
    </location>
    <ligand>
        <name>substrate</name>
    </ligand>
</feature>
<keyword evidence="7 11" id="KW-0326">Glycosidase</keyword>
<organism evidence="13 15">
    <name type="scientific">Aliidiomarina maris</name>
    <dbReference type="NCBI Taxonomy" id="531312"/>
    <lineage>
        <taxon>Bacteria</taxon>
        <taxon>Pseudomonadati</taxon>
        <taxon>Pseudomonadota</taxon>
        <taxon>Gammaproteobacteria</taxon>
        <taxon>Alteromonadales</taxon>
        <taxon>Idiomarinaceae</taxon>
        <taxon>Aliidiomarina</taxon>
    </lineage>
</organism>
<feature type="binding site" evidence="11">
    <location>
        <position position="62"/>
    </location>
    <ligand>
        <name>substrate</name>
    </ligand>
</feature>
<keyword evidence="6 11" id="KW-0573">Peptidoglycan synthesis</keyword>
<comment type="function">
    <text evidence="11">Plays a role in peptidoglycan recycling by cleaving the terminal beta-1,4-linked N-acetylglucosamine (GlcNAc) from peptide-linked peptidoglycan fragments, giving rise to free GlcNAc, anhydro-N-acetylmuramic acid and anhydro-N-acetylmuramic acid-linked peptides.</text>
</comment>
<evidence type="ECO:0000313" key="14">
    <source>
        <dbReference type="EMBL" id="RUO19402.1"/>
    </source>
</evidence>
<evidence type="ECO:0000256" key="2">
    <source>
        <dbReference type="ARBA" id="ARBA00022490"/>
    </source>
</evidence>
<keyword evidence="2 11" id="KW-0963">Cytoplasm</keyword>
<dbReference type="Gene3D" id="3.20.20.300">
    <property type="entry name" value="Glycoside hydrolase, family 3, N-terminal domain"/>
    <property type="match status" value="1"/>
</dbReference>
<dbReference type="EMBL" id="QLMD01000016">
    <property type="protein sequence ID" value="RAJ93685.1"/>
    <property type="molecule type" value="Genomic_DNA"/>
</dbReference>
<sequence>MSAIMLDVAGLSLDAEDKNLLDHPSVGGVILFSRNYHDPEQLQHLCASIRQAARQPVVIAIDHEGGRVQRCREQFSAIPAMADFARYAQNDQQASTWAEEMGWLMAAEVIANGMDFSFAPVLDVNGISSVIGDRAFSSEPAVIEHLAAAFIQGMHSAGMAATGKHFPGHGSVHADSHFEIPVDERSLDTIDALDLLPFKALASSLQGMMPAHVIYPQVCPHPAGFSRHWIETVLRQQLGFEGVIFSDDLAMQGATVVGDMITRAEMALDAGCDMVLVCNDRAGAVEVIDKVKIGPPQRDYLSMMRAQPKHRLDWQARTQDSRWAKAQQTIAQIRTLAGR</sequence>
<comment type="caution">
    <text evidence="13">The sequence shown here is derived from an EMBL/GenBank/DDBJ whole genome shotgun (WGS) entry which is preliminary data.</text>
</comment>
<feature type="active site" description="Proton donor/acceptor" evidence="11">
    <location>
        <position position="177"/>
    </location>
</feature>
<evidence type="ECO:0000256" key="7">
    <source>
        <dbReference type="ARBA" id="ARBA00023295"/>
    </source>
</evidence>
<accession>A0A327WPP0</accession>
<dbReference type="GO" id="GO:0005975">
    <property type="term" value="P:carbohydrate metabolic process"/>
    <property type="evidence" value="ECO:0007669"/>
    <property type="project" value="InterPro"/>
</dbReference>
<keyword evidence="5 11" id="KW-0133">Cell shape</keyword>
<dbReference type="PROSITE" id="PS00775">
    <property type="entry name" value="GLYCOSYL_HYDROL_F3"/>
    <property type="match status" value="1"/>
</dbReference>
<dbReference type="Pfam" id="PF00933">
    <property type="entry name" value="Glyco_hydro_3"/>
    <property type="match status" value="1"/>
</dbReference>
<comment type="catalytic activity">
    <reaction evidence="1 11">
        <text>Hydrolysis of terminal non-reducing N-acetyl-D-hexosamine residues in N-acetyl-beta-D-hexosaminides.</text>
        <dbReference type="EC" id="3.2.1.52"/>
    </reaction>
</comment>
<dbReference type="RefSeq" id="WP_111570327.1">
    <property type="nucleotide sequence ID" value="NZ_PIPK01000016.1"/>
</dbReference>
<dbReference type="SUPFAM" id="SSF51445">
    <property type="entry name" value="(Trans)glycosidases"/>
    <property type="match status" value="1"/>
</dbReference>
<dbReference type="AlphaFoldDB" id="A0A327WPP0"/>
<keyword evidence="16" id="KW-1185">Reference proteome</keyword>
<evidence type="ECO:0000256" key="5">
    <source>
        <dbReference type="ARBA" id="ARBA00022960"/>
    </source>
</evidence>
<dbReference type="HAMAP" id="MF_00364">
    <property type="entry name" value="NagZ"/>
    <property type="match status" value="1"/>
</dbReference>
<evidence type="ECO:0000256" key="6">
    <source>
        <dbReference type="ARBA" id="ARBA00022984"/>
    </source>
</evidence>
<dbReference type="GO" id="GO:0071555">
    <property type="term" value="P:cell wall organization"/>
    <property type="evidence" value="ECO:0007669"/>
    <property type="project" value="UniProtKB-KW"/>
</dbReference>
<feature type="binding site" evidence="11">
    <location>
        <position position="70"/>
    </location>
    <ligand>
        <name>substrate</name>
    </ligand>
</feature>